<keyword evidence="4" id="KW-1185">Reference proteome</keyword>
<evidence type="ECO:0000313" key="4">
    <source>
        <dbReference type="Proteomes" id="UP000265520"/>
    </source>
</evidence>
<feature type="chain" id="PRO_5017470789" evidence="2">
    <location>
        <begin position="32"/>
        <end position="61"/>
    </location>
</feature>
<evidence type="ECO:0000313" key="3">
    <source>
        <dbReference type="EMBL" id="MCI56503.1"/>
    </source>
</evidence>
<name>A0A392T5X7_9FABA</name>
<evidence type="ECO:0000256" key="2">
    <source>
        <dbReference type="SAM" id="SignalP"/>
    </source>
</evidence>
<dbReference type="EMBL" id="LXQA010513294">
    <property type="protein sequence ID" value="MCI56503.1"/>
    <property type="molecule type" value="Genomic_DNA"/>
</dbReference>
<feature type="region of interest" description="Disordered" evidence="1">
    <location>
        <begin position="36"/>
        <end position="61"/>
    </location>
</feature>
<keyword evidence="2" id="KW-0732">Signal</keyword>
<proteinExistence type="predicted"/>
<dbReference type="AlphaFoldDB" id="A0A392T5X7"/>
<evidence type="ECO:0000256" key="1">
    <source>
        <dbReference type="SAM" id="MobiDB-lite"/>
    </source>
</evidence>
<feature type="non-terminal residue" evidence="3">
    <location>
        <position position="61"/>
    </location>
</feature>
<accession>A0A392T5X7</accession>
<comment type="caution">
    <text evidence="3">The sequence shown here is derived from an EMBL/GenBank/DDBJ whole genome shotgun (WGS) entry which is preliminary data.</text>
</comment>
<protein>
    <submittedName>
        <fullName evidence="3">Uncharacterized protein</fullName>
    </submittedName>
</protein>
<organism evidence="3 4">
    <name type="scientific">Trifolium medium</name>
    <dbReference type="NCBI Taxonomy" id="97028"/>
    <lineage>
        <taxon>Eukaryota</taxon>
        <taxon>Viridiplantae</taxon>
        <taxon>Streptophyta</taxon>
        <taxon>Embryophyta</taxon>
        <taxon>Tracheophyta</taxon>
        <taxon>Spermatophyta</taxon>
        <taxon>Magnoliopsida</taxon>
        <taxon>eudicotyledons</taxon>
        <taxon>Gunneridae</taxon>
        <taxon>Pentapetalae</taxon>
        <taxon>rosids</taxon>
        <taxon>fabids</taxon>
        <taxon>Fabales</taxon>
        <taxon>Fabaceae</taxon>
        <taxon>Papilionoideae</taxon>
        <taxon>50 kb inversion clade</taxon>
        <taxon>NPAAA clade</taxon>
        <taxon>Hologalegina</taxon>
        <taxon>IRL clade</taxon>
        <taxon>Trifolieae</taxon>
        <taxon>Trifolium</taxon>
    </lineage>
</organism>
<sequence>MSQPCLFTVDNVFNMNLICVWCALIIVDTVGESGGAREKQLGNAPGSQREGDATSPPKTLR</sequence>
<reference evidence="3 4" key="1">
    <citation type="journal article" date="2018" name="Front. Plant Sci.">
        <title>Red Clover (Trifolium pratense) and Zigzag Clover (T. medium) - A Picture of Genomic Similarities and Differences.</title>
        <authorList>
            <person name="Dluhosova J."/>
            <person name="Istvanek J."/>
            <person name="Nedelnik J."/>
            <person name="Repkova J."/>
        </authorList>
    </citation>
    <scope>NUCLEOTIDE SEQUENCE [LARGE SCALE GENOMIC DNA]</scope>
    <source>
        <strain evidence="4">cv. 10/8</strain>
        <tissue evidence="3">Leaf</tissue>
    </source>
</reference>
<feature type="signal peptide" evidence="2">
    <location>
        <begin position="1"/>
        <end position="31"/>
    </location>
</feature>
<dbReference type="Proteomes" id="UP000265520">
    <property type="component" value="Unassembled WGS sequence"/>
</dbReference>